<comment type="caution">
    <text evidence="1">The sequence shown here is derived from an EMBL/GenBank/DDBJ whole genome shotgun (WGS) entry which is preliminary data.</text>
</comment>
<protein>
    <submittedName>
        <fullName evidence="1">Uncharacterized protein</fullName>
    </submittedName>
</protein>
<keyword evidence="2" id="KW-1185">Reference proteome</keyword>
<name>A0A9P9E3A9_9PLEO</name>
<reference evidence="1" key="1">
    <citation type="journal article" date="2021" name="Nat. Commun.">
        <title>Genetic determinants of endophytism in the Arabidopsis root mycobiome.</title>
        <authorList>
            <person name="Mesny F."/>
            <person name="Miyauchi S."/>
            <person name="Thiergart T."/>
            <person name="Pickel B."/>
            <person name="Atanasova L."/>
            <person name="Karlsson M."/>
            <person name="Huettel B."/>
            <person name="Barry K.W."/>
            <person name="Haridas S."/>
            <person name="Chen C."/>
            <person name="Bauer D."/>
            <person name="Andreopoulos W."/>
            <person name="Pangilinan J."/>
            <person name="LaButti K."/>
            <person name="Riley R."/>
            <person name="Lipzen A."/>
            <person name="Clum A."/>
            <person name="Drula E."/>
            <person name="Henrissat B."/>
            <person name="Kohler A."/>
            <person name="Grigoriev I.V."/>
            <person name="Martin F.M."/>
            <person name="Hacquard S."/>
        </authorList>
    </citation>
    <scope>NUCLEOTIDE SEQUENCE</scope>
    <source>
        <strain evidence="1">MPI-CAGE-CH-0243</strain>
    </source>
</reference>
<dbReference type="Proteomes" id="UP000700596">
    <property type="component" value="Unassembled WGS sequence"/>
</dbReference>
<evidence type="ECO:0000313" key="1">
    <source>
        <dbReference type="EMBL" id="KAH7130273.1"/>
    </source>
</evidence>
<dbReference type="AlphaFoldDB" id="A0A9P9E3A9"/>
<dbReference type="EMBL" id="JAGMWT010000004">
    <property type="protein sequence ID" value="KAH7130273.1"/>
    <property type="molecule type" value="Genomic_DNA"/>
</dbReference>
<gene>
    <name evidence="1" type="ORF">B0J11DRAFT_602608</name>
</gene>
<evidence type="ECO:0000313" key="2">
    <source>
        <dbReference type="Proteomes" id="UP000700596"/>
    </source>
</evidence>
<accession>A0A9P9E3A9</accession>
<organism evidence="1 2">
    <name type="scientific">Dendryphion nanum</name>
    <dbReference type="NCBI Taxonomy" id="256645"/>
    <lineage>
        <taxon>Eukaryota</taxon>
        <taxon>Fungi</taxon>
        <taxon>Dikarya</taxon>
        <taxon>Ascomycota</taxon>
        <taxon>Pezizomycotina</taxon>
        <taxon>Dothideomycetes</taxon>
        <taxon>Pleosporomycetidae</taxon>
        <taxon>Pleosporales</taxon>
        <taxon>Torulaceae</taxon>
        <taxon>Dendryphion</taxon>
    </lineage>
</organism>
<proteinExistence type="predicted"/>
<sequence length="392" mass="45396">MSAFTSPVCEDDKENSYGSYIHRPLHLLARKNLHTILEKIPSIAFQANAKPTITDIYTNSPQTLPTCAPPSISLQYVFETYSMLTRRNFTPRISSPPDLNRAIWYWGLSETHSFNRSHNNICINVVLMVFTLACDRAGYRTPWLAQQSSTRIVPFIEQFVDAFMMQNIPASNNCDKQEKFLDTWNNSEYDVLVLSSDRIDTVLTTAMQWQKSKLKAVSEGLWHPMSFLTQTEEMTKDQFHNHGIIFAWQWMWFFAKLCEANRLKQEHVHWEEDGIEADPDVQMEIDKDERMDMDGEMDFKIYEDEMVEVEEVKESVGSGEDDMRGDVLEDKVNLSNVDWTSPLVRVLISMDDAEEADKVPKVQEMSKVKIPWMNETVAYEMLQMAGIEVMPK</sequence>
<dbReference type="OrthoDB" id="3801165at2759"/>